<organism evidence="1 2">
    <name type="scientific">Rubripirellula reticaptiva</name>
    <dbReference type="NCBI Taxonomy" id="2528013"/>
    <lineage>
        <taxon>Bacteria</taxon>
        <taxon>Pseudomonadati</taxon>
        <taxon>Planctomycetota</taxon>
        <taxon>Planctomycetia</taxon>
        <taxon>Pirellulales</taxon>
        <taxon>Pirellulaceae</taxon>
        <taxon>Rubripirellula</taxon>
    </lineage>
</organism>
<dbReference type="EMBL" id="SJPX01000001">
    <property type="protein sequence ID" value="TWU57418.1"/>
    <property type="molecule type" value="Genomic_DNA"/>
</dbReference>
<evidence type="ECO:0000313" key="1">
    <source>
        <dbReference type="EMBL" id="TWU57418.1"/>
    </source>
</evidence>
<reference evidence="1 2" key="1">
    <citation type="submission" date="2019-02" db="EMBL/GenBank/DDBJ databases">
        <title>Deep-cultivation of Planctomycetes and their phenomic and genomic characterization uncovers novel biology.</title>
        <authorList>
            <person name="Wiegand S."/>
            <person name="Jogler M."/>
            <person name="Boedeker C."/>
            <person name="Pinto D."/>
            <person name="Vollmers J."/>
            <person name="Rivas-Marin E."/>
            <person name="Kohn T."/>
            <person name="Peeters S.H."/>
            <person name="Heuer A."/>
            <person name="Rast P."/>
            <person name="Oberbeckmann S."/>
            <person name="Bunk B."/>
            <person name="Jeske O."/>
            <person name="Meyerdierks A."/>
            <person name="Storesund J.E."/>
            <person name="Kallscheuer N."/>
            <person name="Luecker S."/>
            <person name="Lage O.M."/>
            <person name="Pohl T."/>
            <person name="Merkel B.J."/>
            <person name="Hornburger P."/>
            <person name="Mueller R.-W."/>
            <person name="Bruemmer F."/>
            <person name="Labrenz M."/>
            <person name="Spormann A.M."/>
            <person name="Op Den Camp H."/>
            <person name="Overmann J."/>
            <person name="Amann R."/>
            <person name="Jetten M.S.M."/>
            <person name="Mascher T."/>
            <person name="Medema M.H."/>
            <person name="Devos D.P."/>
            <person name="Kaster A.-K."/>
            <person name="Ovreas L."/>
            <person name="Rohde M."/>
            <person name="Galperin M.Y."/>
            <person name="Jogler C."/>
        </authorList>
    </citation>
    <scope>NUCLEOTIDE SEQUENCE [LARGE SCALE GENOMIC DNA]</scope>
    <source>
        <strain evidence="1 2">Poly59</strain>
    </source>
</reference>
<dbReference type="OrthoDB" id="199084at2"/>
<accession>A0A5C6F7Q8</accession>
<dbReference type="InterPro" id="IPR022224">
    <property type="entry name" value="DUF3750"/>
</dbReference>
<evidence type="ECO:0000313" key="2">
    <source>
        <dbReference type="Proteomes" id="UP000317977"/>
    </source>
</evidence>
<dbReference type="Pfam" id="PF12570">
    <property type="entry name" value="DUF3750"/>
    <property type="match status" value="1"/>
</dbReference>
<sequence>MLEPESKIVLDIWSARIPGYARFAEHHWFIIARPGSVERWEVWQDPNQCDKSWGRLHRNLLRPSAGEGNGRGRMLERLMDELALMLAKRIETSPQKYPWTETYLAFPGQNRITFVQWVLGDTRSCDWLPFCPDRQKSVNSNPKLNI</sequence>
<keyword evidence="2" id="KW-1185">Reference proteome</keyword>
<proteinExistence type="predicted"/>
<dbReference type="Proteomes" id="UP000317977">
    <property type="component" value="Unassembled WGS sequence"/>
</dbReference>
<gene>
    <name evidence="1" type="ORF">Poly59_03250</name>
</gene>
<dbReference type="AlphaFoldDB" id="A0A5C6F7Q8"/>
<name>A0A5C6F7Q8_9BACT</name>
<dbReference type="RefSeq" id="WP_146532321.1">
    <property type="nucleotide sequence ID" value="NZ_SJPX01000001.1"/>
</dbReference>
<protein>
    <submittedName>
        <fullName evidence="1">Uncharacterized protein</fullName>
    </submittedName>
</protein>
<comment type="caution">
    <text evidence="1">The sequence shown here is derived from an EMBL/GenBank/DDBJ whole genome shotgun (WGS) entry which is preliminary data.</text>
</comment>